<accession>A0A840S3C4</accession>
<evidence type="ECO:0000256" key="2">
    <source>
        <dbReference type="ARBA" id="ARBA00034247"/>
    </source>
</evidence>
<feature type="transmembrane region" description="Helical" evidence="3">
    <location>
        <begin position="167"/>
        <end position="185"/>
    </location>
</feature>
<dbReference type="GO" id="GO:0043709">
    <property type="term" value="P:cell adhesion involved in single-species biofilm formation"/>
    <property type="evidence" value="ECO:0007669"/>
    <property type="project" value="TreeGrafter"/>
</dbReference>
<dbReference type="PANTHER" id="PTHR45138:SF9">
    <property type="entry name" value="DIGUANYLATE CYCLASE DGCM-RELATED"/>
    <property type="match status" value="1"/>
</dbReference>
<dbReference type="Proteomes" id="UP000554837">
    <property type="component" value="Unassembled WGS sequence"/>
</dbReference>
<evidence type="ECO:0000259" key="4">
    <source>
        <dbReference type="PROSITE" id="PS50887"/>
    </source>
</evidence>
<keyword evidence="3" id="KW-0812">Transmembrane</keyword>
<dbReference type="PROSITE" id="PS50887">
    <property type="entry name" value="GGDEF"/>
    <property type="match status" value="1"/>
</dbReference>
<dbReference type="OrthoDB" id="9813903at2"/>
<keyword evidence="6" id="KW-1185">Reference proteome</keyword>
<protein>
    <recommendedName>
        <fullName evidence="1">diguanylate cyclase</fullName>
        <ecNumber evidence="1">2.7.7.65</ecNumber>
    </recommendedName>
</protein>
<evidence type="ECO:0000313" key="6">
    <source>
        <dbReference type="Proteomes" id="UP000554837"/>
    </source>
</evidence>
<comment type="caution">
    <text evidence="5">The sequence shown here is derived from an EMBL/GenBank/DDBJ whole genome shotgun (WGS) entry which is preliminary data.</text>
</comment>
<dbReference type="InterPro" id="IPR043128">
    <property type="entry name" value="Rev_trsase/Diguanyl_cyclase"/>
</dbReference>
<keyword evidence="3" id="KW-0472">Membrane</keyword>
<dbReference type="EMBL" id="JACHHO010000001">
    <property type="protein sequence ID" value="MBB5203070.1"/>
    <property type="molecule type" value="Genomic_DNA"/>
</dbReference>
<dbReference type="Pfam" id="PF00990">
    <property type="entry name" value="GGDEF"/>
    <property type="match status" value="1"/>
</dbReference>
<dbReference type="NCBIfam" id="TIGR00254">
    <property type="entry name" value="GGDEF"/>
    <property type="match status" value="1"/>
</dbReference>
<evidence type="ECO:0000256" key="1">
    <source>
        <dbReference type="ARBA" id="ARBA00012528"/>
    </source>
</evidence>
<dbReference type="GO" id="GO:1902201">
    <property type="term" value="P:negative regulation of bacterial-type flagellum-dependent cell motility"/>
    <property type="evidence" value="ECO:0007669"/>
    <property type="project" value="TreeGrafter"/>
</dbReference>
<dbReference type="PANTHER" id="PTHR45138">
    <property type="entry name" value="REGULATORY COMPONENTS OF SENSORY TRANSDUCTION SYSTEM"/>
    <property type="match status" value="1"/>
</dbReference>
<dbReference type="EC" id="2.7.7.65" evidence="1"/>
<gene>
    <name evidence="5" type="ORF">HNQ51_000363</name>
</gene>
<name>A0A840S3C4_9BURK</name>
<sequence>MPDSLPPSVAERTFSRERRVAEEIYWRTLDGPPFLALGCLVLGWSAGPQTWYVLPAPLWLAVLIFLISWPLRRLHRLPADDAGLPRWQRLRWLQVHGSALVYCAVLLVYGSLDGSDATVTLTAVVSMLAFASAAAAMMFPVPTSALSFMALLVLPPLWPLSQQSGTRAAALTVGLYTAYLSVMALRNARAFRVQLDTEQALLASRAEIERLTREDSLTGLANRRDHVQHLEQAWAQAQRHVEPLALLLLDIDHFKAINDHHGHLAGDACLQHFSNLLRQHFRRAQDHLARIGGEEFVVLMPDTSLDEARVMAERFRAAVEAEVCEFEGRRLPFTVSLGLAVCNPLELGAVENARRLLARADAACYAAKRAGRNRLELG</sequence>
<dbReference type="GO" id="GO:0052621">
    <property type="term" value="F:diguanylate cyclase activity"/>
    <property type="evidence" value="ECO:0007669"/>
    <property type="project" value="UniProtKB-EC"/>
</dbReference>
<dbReference type="Gene3D" id="3.30.70.270">
    <property type="match status" value="1"/>
</dbReference>
<keyword evidence="3" id="KW-1133">Transmembrane helix</keyword>
<reference evidence="5 6" key="1">
    <citation type="submission" date="2020-08" db="EMBL/GenBank/DDBJ databases">
        <title>Genomic Encyclopedia of Type Strains, Phase IV (KMG-IV): sequencing the most valuable type-strain genomes for metagenomic binning, comparative biology and taxonomic classification.</title>
        <authorList>
            <person name="Goeker M."/>
        </authorList>
    </citation>
    <scope>NUCLEOTIDE SEQUENCE [LARGE SCALE GENOMIC DNA]</scope>
    <source>
        <strain evidence="5 6">DSM 23958</strain>
    </source>
</reference>
<comment type="catalytic activity">
    <reaction evidence="2">
        <text>2 GTP = 3',3'-c-di-GMP + 2 diphosphate</text>
        <dbReference type="Rhea" id="RHEA:24898"/>
        <dbReference type="ChEBI" id="CHEBI:33019"/>
        <dbReference type="ChEBI" id="CHEBI:37565"/>
        <dbReference type="ChEBI" id="CHEBI:58805"/>
        <dbReference type="EC" id="2.7.7.65"/>
    </reaction>
</comment>
<dbReference type="SMART" id="SM00267">
    <property type="entry name" value="GGDEF"/>
    <property type="match status" value="1"/>
</dbReference>
<dbReference type="CDD" id="cd01949">
    <property type="entry name" value="GGDEF"/>
    <property type="match status" value="1"/>
</dbReference>
<dbReference type="FunFam" id="3.30.70.270:FF:000001">
    <property type="entry name" value="Diguanylate cyclase domain protein"/>
    <property type="match status" value="1"/>
</dbReference>
<evidence type="ECO:0000313" key="5">
    <source>
        <dbReference type="EMBL" id="MBB5203070.1"/>
    </source>
</evidence>
<dbReference type="SUPFAM" id="SSF55073">
    <property type="entry name" value="Nucleotide cyclase"/>
    <property type="match status" value="1"/>
</dbReference>
<dbReference type="AlphaFoldDB" id="A0A840S3C4"/>
<organism evidence="5 6">
    <name type="scientific">Inhella inkyongensis</name>
    <dbReference type="NCBI Taxonomy" id="392593"/>
    <lineage>
        <taxon>Bacteria</taxon>
        <taxon>Pseudomonadati</taxon>
        <taxon>Pseudomonadota</taxon>
        <taxon>Betaproteobacteria</taxon>
        <taxon>Burkholderiales</taxon>
        <taxon>Sphaerotilaceae</taxon>
        <taxon>Inhella</taxon>
    </lineage>
</organism>
<proteinExistence type="predicted"/>
<feature type="transmembrane region" description="Helical" evidence="3">
    <location>
        <begin position="24"/>
        <end position="45"/>
    </location>
</feature>
<dbReference type="GO" id="GO:0005886">
    <property type="term" value="C:plasma membrane"/>
    <property type="evidence" value="ECO:0007669"/>
    <property type="project" value="TreeGrafter"/>
</dbReference>
<feature type="transmembrane region" description="Helical" evidence="3">
    <location>
        <begin position="92"/>
        <end position="112"/>
    </location>
</feature>
<dbReference type="InterPro" id="IPR050469">
    <property type="entry name" value="Diguanylate_Cyclase"/>
</dbReference>
<feature type="transmembrane region" description="Helical" evidence="3">
    <location>
        <begin position="51"/>
        <end position="71"/>
    </location>
</feature>
<dbReference type="InterPro" id="IPR000160">
    <property type="entry name" value="GGDEF_dom"/>
</dbReference>
<feature type="domain" description="GGDEF" evidence="4">
    <location>
        <begin position="242"/>
        <end position="378"/>
    </location>
</feature>
<evidence type="ECO:0000256" key="3">
    <source>
        <dbReference type="SAM" id="Phobius"/>
    </source>
</evidence>
<dbReference type="RefSeq" id="WP_138857848.1">
    <property type="nucleotide sequence ID" value="NZ_CP040709.1"/>
</dbReference>
<feature type="transmembrane region" description="Helical" evidence="3">
    <location>
        <begin position="118"/>
        <end position="138"/>
    </location>
</feature>
<dbReference type="InterPro" id="IPR029787">
    <property type="entry name" value="Nucleotide_cyclase"/>
</dbReference>